<keyword evidence="13" id="KW-0175">Coiled coil</keyword>
<comment type="caution">
    <text evidence="17">The sequence shown here is derived from an EMBL/GenBank/DDBJ whole genome shotgun (WGS) entry which is preliminary data.</text>
</comment>
<evidence type="ECO:0000256" key="6">
    <source>
        <dbReference type="ARBA" id="ARBA00022840"/>
    </source>
</evidence>
<feature type="domain" description="Helicase C-terminal" evidence="16">
    <location>
        <begin position="463"/>
        <end position="632"/>
    </location>
</feature>
<dbReference type="InterPro" id="IPR001650">
    <property type="entry name" value="Helicase_C-like"/>
</dbReference>
<evidence type="ECO:0000256" key="14">
    <source>
        <dbReference type="SAM" id="MobiDB-lite"/>
    </source>
</evidence>
<dbReference type="InterPro" id="IPR011545">
    <property type="entry name" value="DEAD/DEAH_box_helicase_dom"/>
</dbReference>
<feature type="compositionally biased region" description="Acidic residues" evidence="14">
    <location>
        <begin position="199"/>
        <end position="221"/>
    </location>
</feature>
<dbReference type="SMART" id="SM00490">
    <property type="entry name" value="HELICc"/>
    <property type="match status" value="1"/>
</dbReference>
<dbReference type="GO" id="GO:0016787">
    <property type="term" value="F:hydrolase activity"/>
    <property type="evidence" value="ECO:0007669"/>
    <property type="project" value="UniProtKB-KW"/>
</dbReference>
<dbReference type="AlphaFoldDB" id="A0A6A5CCI3"/>
<feature type="compositionally biased region" description="Low complexity" evidence="14">
    <location>
        <begin position="40"/>
        <end position="50"/>
    </location>
</feature>
<dbReference type="GO" id="GO:0005634">
    <property type="term" value="C:nucleus"/>
    <property type="evidence" value="ECO:0007669"/>
    <property type="project" value="UniProtKB-SubCell"/>
</dbReference>
<dbReference type="VEuPathDB" id="AmoebaDB:FDP41_010313"/>
<dbReference type="VEuPathDB" id="AmoebaDB:NF0109320"/>
<dbReference type="FunFam" id="3.40.50.300:FF:000772">
    <property type="entry name" value="ATP-dependent DNA helicase Q4"/>
    <property type="match status" value="1"/>
</dbReference>
<keyword evidence="8" id="KW-0413">Isomerase</keyword>
<feature type="region of interest" description="Disordered" evidence="14">
    <location>
        <begin position="38"/>
        <end position="66"/>
    </location>
</feature>
<feature type="region of interest" description="Disordered" evidence="14">
    <location>
        <begin position="198"/>
        <end position="225"/>
    </location>
</feature>
<evidence type="ECO:0000256" key="12">
    <source>
        <dbReference type="ARBA" id="ARBA00049360"/>
    </source>
</evidence>
<keyword evidence="7" id="KW-0238">DNA-binding</keyword>
<keyword evidence="6" id="KW-0067">ATP-binding</keyword>
<dbReference type="GO" id="GO:0005524">
    <property type="term" value="F:ATP binding"/>
    <property type="evidence" value="ECO:0007669"/>
    <property type="project" value="UniProtKB-KW"/>
</dbReference>
<dbReference type="PANTHER" id="PTHR13710:SF108">
    <property type="entry name" value="ATP-DEPENDENT DNA HELICASE Q4"/>
    <property type="match status" value="1"/>
</dbReference>
<dbReference type="GO" id="GO:0000724">
    <property type="term" value="P:double-strand break repair via homologous recombination"/>
    <property type="evidence" value="ECO:0007669"/>
    <property type="project" value="TreeGrafter"/>
</dbReference>
<evidence type="ECO:0000256" key="7">
    <source>
        <dbReference type="ARBA" id="ARBA00023125"/>
    </source>
</evidence>
<keyword evidence="18" id="KW-1185">Reference proteome</keyword>
<comment type="similarity">
    <text evidence="2">Belongs to the helicase family. RecQ subfamily.</text>
</comment>
<evidence type="ECO:0000259" key="15">
    <source>
        <dbReference type="PROSITE" id="PS51192"/>
    </source>
</evidence>
<dbReference type="Gene3D" id="3.40.50.300">
    <property type="entry name" value="P-loop containing nucleotide triphosphate hydrolases"/>
    <property type="match status" value="2"/>
</dbReference>
<dbReference type="Pfam" id="PF00270">
    <property type="entry name" value="DEAD"/>
    <property type="match status" value="1"/>
</dbReference>
<protein>
    <recommendedName>
        <fullName evidence="11">DNA 3'-5' helicase</fullName>
        <ecNumber evidence="11">5.6.2.4</ecNumber>
    </recommendedName>
</protein>
<dbReference type="GO" id="GO:0009378">
    <property type="term" value="F:four-way junction helicase activity"/>
    <property type="evidence" value="ECO:0007669"/>
    <property type="project" value="TreeGrafter"/>
</dbReference>
<name>A0A6A5CCI3_NAEFO</name>
<gene>
    <name evidence="17" type="ORF">FDP41_010313</name>
</gene>
<feature type="domain" description="Helicase ATP-binding" evidence="15">
    <location>
        <begin position="268"/>
        <end position="441"/>
    </location>
</feature>
<dbReference type="PROSITE" id="PS51194">
    <property type="entry name" value="HELICASE_CTER"/>
    <property type="match status" value="1"/>
</dbReference>
<dbReference type="RefSeq" id="XP_044567961.1">
    <property type="nucleotide sequence ID" value="XM_044700598.1"/>
</dbReference>
<dbReference type="EMBL" id="VFQX01000006">
    <property type="protein sequence ID" value="KAF0983248.1"/>
    <property type="molecule type" value="Genomic_DNA"/>
</dbReference>
<dbReference type="Pfam" id="PF00271">
    <property type="entry name" value="Helicase_C"/>
    <property type="match status" value="1"/>
</dbReference>
<dbReference type="NCBIfam" id="TIGR00614">
    <property type="entry name" value="recQ_fam"/>
    <property type="match status" value="1"/>
</dbReference>
<evidence type="ECO:0000256" key="9">
    <source>
        <dbReference type="ARBA" id="ARBA00023242"/>
    </source>
</evidence>
<dbReference type="InterPro" id="IPR027417">
    <property type="entry name" value="P-loop_NTPase"/>
</dbReference>
<dbReference type="OrthoDB" id="10261556at2759"/>
<keyword evidence="4" id="KW-0378">Hydrolase</keyword>
<evidence type="ECO:0000259" key="16">
    <source>
        <dbReference type="PROSITE" id="PS51194"/>
    </source>
</evidence>
<dbReference type="InterPro" id="IPR014001">
    <property type="entry name" value="Helicase_ATP-bd"/>
</dbReference>
<dbReference type="EC" id="5.6.2.4" evidence="11"/>
<dbReference type="InterPro" id="IPR004589">
    <property type="entry name" value="DNA_helicase_ATP-dep_RecQ"/>
</dbReference>
<keyword evidence="3" id="KW-0547">Nucleotide-binding</keyword>
<dbReference type="GO" id="GO:0005737">
    <property type="term" value="C:cytoplasm"/>
    <property type="evidence" value="ECO:0007669"/>
    <property type="project" value="TreeGrafter"/>
</dbReference>
<dbReference type="VEuPathDB" id="AmoebaDB:NfTy_011240"/>
<sequence length="877" mass="99664">MSKRKLQLLQALNHDASGLLWNASSVIMGGNSMPFTIAGMNTTETKNTSSSEEESSKNSSMKSTTALVHEDENNLSNKCNSFVIPMLQQHEQQKRLKSNHHVAEKLSGKDFFQVQEEMECQYQEEMKEKEEIEKENKAFNQKLEKKEALKNVIKSEPNYVKLNLRRKTFKSRRRFKGSGKKYGGALSKKDLELLKEQDDTTIENDENNELIEDDSEQDGDMNDITPAESSLSLGYSVEEILNSQQVAESILKEYFLHDSFRLGQYETISRILRKESALLISVTGSGKSTCYQYPTLCLTYNKKEFVVVVSPLISLMEDQMQNLIPSLPGALMTNHQSSQQRSKIMNDIRKGLVKILFISPERLCDARFIESAKQLPPISFACIDEAHCMSEWSHNFRPSYLSVKNVLEKDLGVSTILALTGTATKTTEKSICEYLHIPPQNVSRQTLSRHNLVKTVSLGLPSKFTAVLNLLNSDRMKGYRDSVIIYTMLRKDAEQLCSHLIMNGIHAIPYHAGIEVSKRKEIQNQFMKREINIIVATVAFGMGISISGVQSVIHFNLPRSVESYVQEIGRAGRDGSPAQCHIFFDEDDYIISRSLCYSNYVDIFTVKKLIQKIFSKNAEKCHICVLGVKQLEKHLDLKEEVISTLLTILHNKGFIKLRSNTNHMYTIFFMKSTPAELAKKHSWIKTAMSQSKSSSKFEIDLAKIALEASVSFSQLETEIIGLKEIGEIKYETKSEAFCMELLQHVTNILELSTTITDEMRLLEKVNVSKVQAMFKLAREFVVSDEEAQKTNPTKKVGMEQLIDEYFTCENEQEFLKDEADIVKTELKGNDRSVIQSDCCVLLRKYDTIPNAKTLTKILTGISSPNFNAEFWRTCDKK</sequence>
<comment type="catalytic activity">
    <reaction evidence="12">
        <text>ATP + H2O = ADP + phosphate + H(+)</text>
        <dbReference type="Rhea" id="RHEA:13065"/>
        <dbReference type="ChEBI" id="CHEBI:15377"/>
        <dbReference type="ChEBI" id="CHEBI:15378"/>
        <dbReference type="ChEBI" id="CHEBI:30616"/>
        <dbReference type="ChEBI" id="CHEBI:43474"/>
        <dbReference type="ChEBI" id="CHEBI:456216"/>
    </reaction>
</comment>
<evidence type="ECO:0000256" key="13">
    <source>
        <dbReference type="SAM" id="Coils"/>
    </source>
</evidence>
<dbReference type="GO" id="GO:0043138">
    <property type="term" value="F:3'-5' DNA helicase activity"/>
    <property type="evidence" value="ECO:0007669"/>
    <property type="project" value="UniProtKB-EC"/>
</dbReference>
<dbReference type="GO" id="GO:0003677">
    <property type="term" value="F:DNA binding"/>
    <property type="evidence" value="ECO:0007669"/>
    <property type="project" value="UniProtKB-KW"/>
</dbReference>
<evidence type="ECO:0000256" key="11">
    <source>
        <dbReference type="ARBA" id="ARBA00034808"/>
    </source>
</evidence>
<dbReference type="SUPFAM" id="SSF52540">
    <property type="entry name" value="P-loop containing nucleoside triphosphate hydrolases"/>
    <property type="match status" value="2"/>
</dbReference>
<dbReference type="PROSITE" id="PS51192">
    <property type="entry name" value="HELICASE_ATP_BIND_1"/>
    <property type="match status" value="1"/>
</dbReference>
<dbReference type="CDD" id="cd18018">
    <property type="entry name" value="DEXHc_RecQ4-like"/>
    <property type="match status" value="1"/>
</dbReference>
<dbReference type="OMA" id="ICEYLHI"/>
<evidence type="ECO:0000256" key="10">
    <source>
        <dbReference type="ARBA" id="ARBA00034617"/>
    </source>
</evidence>
<organism evidence="17 18">
    <name type="scientific">Naegleria fowleri</name>
    <name type="common">Brain eating amoeba</name>
    <dbReference type="NCBI Taxonomy" id="5763"/>
    <lineage>
        <taxon>Eukaryota</taxon>
        <taxon>Discoba</taxon>
        <taxon>Heterolobosea</taxon>
        <taxon>Tetramitia</taxon>
        <taxon>Eutetramitia</taxon>
        <taxon>Vahlkampfiidae</taxon>
        <taxon>Naegleria</taxon>
    </lineage>
</organism>
<evidence type="ECO:0000256" key="5">
    <source>
        <dbReference type="ARBA" id="ARBA00022806"/>
    </source>
</evidence>
<keyword evidence="5" id="KW-0347">Helicase</keyword>
<dbReference type="Proteomes" id="UP000444721">
    <property type="component" value="Unassembled WGS sequence"/>
</dbReference>
<dbReference type="SMART" id="SM00487">
    <property type="entry name" value="DEXDc"/>
    <property type="match status" value="1"/>
</dbReference>
<accession>A0A6A5CCI3</accession>
<evidence type="ECO:0000256" key="3">
    <source>
        <dbReference type="ARBA" id="ARBA00022741"/>
    </source>
</evidence>
<evidence type="ECO:0000313" key="17">
    <source>
        <dbReference type="EMBL" id="KAF0983248.1"/>
    </source>
</evidence>
<proteinExistence type="inferred from homology"/>
<keyword evidence="9" id="KW-0539">Nucleus</keyword>
<dbReference type="PANTHER" id="PTHR13710">
    <property type="entry name" value="DNA HELICASE RECQ FAMILY MEMBER"/>
    <property type="match status" value="1"/>
</dbReference>
<evidence type="ECO:0000256" key="1">
    <source>
        <dbReference type="ARBA" id="ARBA00004123"/>
    </source>
</evidence>
<dbReference type="GeneID" id="68117528"/>
<reference evidence="17 18" key="1">
    <citation type="journal article" date="2019" name="Sci. Rep.">
        <title>Nanopore sequencing improves the draft genome of the human pathogenic amoeba Naegleria fowleri.</title>
        <authorList>
            <person name="Liechti N."/>
            <person name="Schurch N."/>
            <person name="Bruggmann R."/>
            <person name="Wittwer M."/>
        </authorList>
    </citation>
    <scope>NUCLEOTIDE SEQUENCE [LARGE SCALE GENOMIC DNA]</scope>
    <source>
        <strain evidence="17 18">ATCC 30894</strain>
    </source>
</reference>
<feature type="coiled-coil region" evidence="13">
    <location>
        <begin position="115"/>
        <end position="152"/>
    </location>
</feature>
<dbReference type="GO" id="GO:0005694">
    <property type="term" value="C:chromosome"/>
    <property type="evidence" value="ECO:0007669"/>
    <property type="project" value="TreeGrafter"/>
</dbReference>
<comment type="catalytic activity">
    <reaction evidence="10">
        <text>Couples ATP hydrolysis with the unwinding of duplex DNA by translocating in the 3'-5' direction.</text>
        <dbReference type="EC" id="5.6.2.4"/>
    </reaction>
</comment>
<comment type="subcellular location">
    <subcellularLocation>
        <location evidence="1">Nucleus</location>
    </subcellularLocation>
</comment>
<evidence type="ECO:0000256" key="2">
    <source>
        <dbReference type="ARBA" id="ARBA00005446"/>
    </source>
</evidence>
<evidence type="ECO:0000313" key="18">
    <source>
        <dbReference type="Proteomes" id="UP000444721"/>
    </source>
</evidence>
<evidence type="ECO:0000256" key="8">
    <source>
        <dbReference type="ARBA" id="ARBA00023235"/>
    </source>
</evidence>
<evidence type="ECO:0000256" key="4">
    <source>
        <dbReference type="ARBA" id="ARBA00022801"/>
    </source>
</evidence>